<organism evidence="2 3">
    <name type="scientific">Pelobacter propionicus (strain DSM 2379 / NBRC 103807 / OttBd1)</name>
    <dbReference type="NCBI Taxonomy" id="338966"/>
    <lineage>
        <taxon>Bacteria</taxon>
        <taxon>Pseudomonadati</taxon>
        <taxon>Thermodesulfobacteriota</taxon>
        <taxon>Desulfuromonadia</taxon>
        <taxon>Desulfuromonadales</taxon>
        <taxon>Desulfuromonadaceae</taxon>
        <taxon>Pelobacter</taxon>
    </lineage>
</organism>
<feature type="binding site" evidence="1">
    <location>
        <position position="34"/>
    </location>
    <ligand>
        <name>Mg(2+)</name>
        <dbReference type="ChEBI" id="CHEBI:18420"/>
        <label>1</label>
    </ligand>
</feature>
<dbReference type="OrthoDB" id="9798107at2"/>
<dbReference type="Gene3D" id="1.10.4080.10">
    <property type="entry name" value="ADP-ribosylation/Crystallin J1"/>
    <property type="match status" value="1"/>
</dbReference>
<feature type="binding site" evidence="1">
    <location>
        <position position="36"/>
    </location>
    <ligand>
        <name>Mg(2+)</name>
        <dbReference type="ChEBI" id="CHEBI:18420"/>
        <label>1</label>
    </ligand>
</feature>
<dbReference type="AlphaFoldDB" id="A1APD1"/>
<feature type="binding site" evidence="1">
    <location>
        <position position="35"/>
    </location>
    <ligand>
        <name>Mg(2+)</name>
        <dbReference type="ChEBI" id="CHEBI:18420"/>
        <label>1</label>
    </ligand>
</feature>
<feature type="binding site" evidence="1">
    <location>
        <position position="211"/>
    </location>
    <ligand>
        <name>Mg(2+)</name>
        <dbReference type="ChEBI" id="CHEBI:18420"/>
        <label>1</label>
    </ligand>
</feature>
<evidence type="ECO:0000256" key="1">
    <source>
        <dbReference type="PIRSR" id="PIRSR605502-1"/>
    </source>
</evidence>
<dbReference type="GO" id="GO:0046872">
    <property type="term" value="F:metal ion binding"/>
    <property type="evidence" value="ECO:0007669"/>
    <property type="project" value="UniProtKB-KW"/>
</dbReference>
<feature type="binding site" evidence="1">
    <location>
        <position position="210"/>
    </location>
    <ligand>
        <name>Mg(2+)</name>
        <dbReference type="ChEBI" id="CHEBI:18420"/>
        <label>1</label>
    </ligand>
</feature>
<reference evidence="2 3" key="1">
    <citation type="submission" date="2006-10" db="EMBL/GenBank/DDBJ databases">
        <title>Complete sequence of chromosome of Pelobacter propionicus DSM 2379.</title>
        <authorList>
            <consortium name="US DOE Joint Genome Institute"/>
            <person name="Copeland A."/>
            <person name="Lucas S."/>
            <person name="Lapidus A."/>
            <person name="Barry K."/>
            <person name="Detter J.C."/>
            <person name="Glavina del Rio T."/>
            <person name="Hammon N."/>
            <person name="Israni S."/>
            <person name="Dalin E."/>
            <person name="Tice H."/>
            <person name="Pitluck S."/>
            <person name="Saunders E."/>
            <person name="Brettin T."/>
            <person name="Bruce D."/>
            <person name="Han C."/>
            <person name="Tapia R."/>
            <person name="Schmutz J."/>
            <person name="Larimer F."/>
            <person name="Land M."/>
            <person name="Hauser L."/>
            <person name="Kyrpides N."/>
            <person name="Kim E."/>
            <person name="Lovley D."/>
            <person name="Richardson P."/>
        </authorList>
    </citation>
    <scope>NUCLEOTIDE SEQUENCE [LARGE SCALE GENOMIC DNA]</scope>
    <source>
        <strain evidence="3">DSM 2379 / NBRC 103807 / OttBd1</strain>
    </source>
</reference>
<keyword evidence="1" id="KW-0479">Metal-binding</keyword>
<comment type="cofactor">
    <cofactor evidence="1">
        <name>Mg(2+)</name>
        <dbReference type="ChEBI" id="CHEBI:18420"/>
    </cofactor>
    <text evidence="1">Binds 2 magnesium ions per subunit.</text>
</comment>
<proteinExistence type="predicted"/>
<dbReference type="KEGG" id="ppd:Ppro_1586"/>
<dbReference type="HOGENOM" id="CLU_024566_1_0_7"/>
<dbReference type="STRING" id="338966.Ppro_1586"/>
<dbReference type="Proteomes" id="UP000006732">
    <property type="component" value="Chromosome"/>
</dbReference>
<evidence type="ECO:0000313" key="2">
    <source>
        <dbReference type="EMBL" id="ABK99201.1"/>
    </source>
</evidence>
<protein>
    <submittedName>
        <fullName evidence="2">ADP-ribosylation/Crystallin J1</fullName>
    </submittedName>
</protein>
<dbReference type="InterPro" id="IPR036705">
    <property type="entry name" value="Ribosyl_crysJ1_sf"/>
</dbReference>
<feature type="binding site" evidence="1">
    <location>
        <position position="208"/>
    </location>
    <ligand>
        <name>Mg(2+)</name>
        <dbReference type="ChEBI" id="CHEBI:18420"/>
        <label>1</label>
    </ligand>
</feature>
<dbReference type="InterPro" id="IPR050792">
    <property type="entry name" value="ADP-ribosylglycohydrolase"/>
</dbReference>
<gene>
    <name evidence="2" type="ordered locus">Ppro_1586</name>
</gene>
<name>A1APD1_PELPD</name>
<dbReference type="InterPro" id="IPR005502">
    <property type="entry name" value="Ribosyl_crysJ1"/>
</dbReference>
<accession>A1APD1</accession>
<keyword evidence="1" id="KW-0460">Magnesium</keyword>
<dbReference type="eggNOG" id="COG1397">
    <property type="taxonomic scope" value="Bacteria"/>
</dbReference>
<keyword evidence="3" id="KW-1185">Reference proteome</keyword>
<dbReference type="PANTHER" id="PTHR16222">
    <property type="entry name" value="ADP-RIBOSYLGLYCOHYDROLASE"/>
    <property type="match status" value="1"/>
</dbReference>
<sequence length="253" mass="27374">MLGAIAGDVIGSVYEFSPVKREDFPLFQAGSRFTDDTVMTVAVARAILEDGDYGAWMHRLGRRYPRAGYGGCFMRWLRAEDPQPYGSWGNGSAMRVSPVGLAFDSQERVLAEAFRSAVVTHNHPEGIKGAQAVALAVFLGKSGAGKRAIRHELESRFGYDLGRTLAEIRLGYHFDVSCQGSVPEAVIAFLESSDYEDAIRKAVSLGGDSDTQACITGAIAAAHYGAVPEIIASRVRSLLPQDFLDVIDRFPPA</sequence>
<dbReference type="Pfam" id="PF03747">
    <property type="entry name" value="ADP_ribosyl_GH"/>
    <property type="match status" value="1"/>
</dbReference>
<dbReference type="EMBL" id="CP000482">
    <property type="protein sequence ID" value="ABK99201.1"/>
    <property type="molecule type" value="Genomic_DNA"/>
</dbReference>
<dbReference type="PANTHER" id="PTHR16222:SF12">
    <property type="entry name" value="ADP-RIBOSYLGLYCOHYDROLASE-RELATED"/>
    <property type="match status" value="1"/>
</dbReference>
<dbReference type="RefSeq" id="WP_011735491.1">
    <property type="nucleotide sequence ID" value="NC_008609.1"/>
</dbReference>
<evidence type="ECO:0000313" key="3">
    <source>
        <dbReference type="Proteomes" id="UP000006732"/>
    </source>
</evidence>
<dbReference type="SUPFAM" id="SSF101478">
    <property type="entry name" value="ADP-ribosylglycohydrolase"/>
    <property type="match status" value="1"/>
</dbReference>